<protein>
    <submittedName>
        <fullName evidence="1">Uncharacterized protein</fullName>
    </submittedName>
</protein>
<reference evidence="1" key="2">
    <citation type="submission" date="2020-09" db="EMBL/GenBank/DDBJ databases">
        <authorList>
            <person name="Sun Q."/>
            <person name="Ohkuma M."/>
        </authorList>
    </citation>
    <scope>NUCLEOTIDE SEQUENCE</scope>
    <source>
        <strain evidence="1">JCM 4434</strain>
    </source>
</reference>
<evidence type="ECO:0000313" key="1">
    <source>
        <dbReference type="EMBL" id="GGU63094.1"/>
    </source>
</evidence>
<reference evidence="1" key="1">
    <citation type="journal article" date="2014" name="Int. J. Syst. Evol. Microbiol.">
        <title>Complete genome sequence of Corynebacterium casei LMG S-19264T (=DSM 44701T), isolated from a smear-ripened cheese.</title>
        <authorList>
            <consortium name="US DOE Joint Genome Institute (JGI-PGF)"/>
            <person name="Walter F."/>
            <person name="Albersmeier A."/>
            <person name="Kalinowski J."/>
            <person name="Ruckert C."/>
        </authorList>
    </citation>
    <scope>NUCLEOTIDE SEQUENCE</scope>
    <source>
        <strain evidence="1">JCM 4434</strain>
    </source>
</reference>
<dbReference type="RefSeq" id="WP_167395803.1">
    <property type="nucleotide sequence ID" value="NZ_JPRF03000032.1"/>
</dbReference>
<accession>A0A8H9HFQ3</accession>
<evidence type="ECO:0000313" key="2">
    <source>
        <dbReference type="Proteomes" id="UP000610124"/>
    </source>
</evidence>
<name>A0A8H9HFQ3_KITAU</name>
<proteinExistence type="predicted"/>
<comment type="caution">
    <text evidence="1">The sequence shown here is derived from an EMBL/GenBank/DDBJ whole genome shotgun (WGS) entry which is preliminary data.</text>
</comment>
<gene>
    <name evidence="1" type="ORF">GCM10010502_12520</name>
</gene>
<dbReference type="EMBL" id="BMUB01000002">
    <property type="protein sequence ID" value="GGU63094.1"/>
    <property type="molecule type" value="Genomic_DNA"/>
</dbReference>
<dbReference type="AlphaFoldDB" id="A0A8H9HFQ3"/>
<organism evidence="1 2">
    <name type="scientific">Kitasatospora aureofaciens</name>
    <name type="common">Streptomyces aureofaciens</name>
    <dbReference type="NCBI Taxonomy" id="1894"/>
    <lineage>
        <taxon>Bacteria</taxon>
        <taxon>Bacillati</taxon>
        <taxon>Actinomycetota</taxon>
        <taxon>Actinomycetes</taxon>
        <taxon>Kitasatosporales</taxon>
        <taxon>Streptomycetaceae</taxon>
        <taxon>Kitasatospora</taxon>
    </lineage>
</organism>
<dbReference type="Proteomes" id="UP000610124">
    <property type="component" value="Unassembled WGS sequence"/>
</dbReference>
<sequence>MSWRRTGGYDLNVLAHRLGIKDSGEVDDRRPFLVYVMGPGIGDEELSLLVDWDLHRR</sequence>